<evidence type="ECO:0000313" key="4">
    <source>
        <dbReference type="Proteomes" id="UP000251571"/>
    </source>
</evidence>
<evidence type="ECO:0000313" key="1">
    <source>
        <dbReference type="EMBL" id="PWJ10935.1"/>
    </source>
</evidence>
<dbReference type="SUPFAM" id="SSF110857">
    <property type="entry name" value="Gamma-glutamyl cyclotransferase-like"/>
    <property type="match status" value="1"/>
</dbReference>
<dbReference type="OrthoDB" id="5567366at2"/>
<reference evidence="2" key="1">
    <citation type="submission" date="2016-10" db="EMBL/GenBank/DDBJ databases">
        <authorList>
            <person name="Cai Z."/>
        </authorList>
    </citation>
    <scope>NUCLEOTIDE SEQUENCE [LARGE SCALE GENOMIC DNA]</scope>
    <source>
        <strain evidence="2">DSM 25227</strain>
    </source>
</reference>
<proteinExistence type="predicted"/>
<keyword evidence="3" id="KW-1185">Reference proteome</keyword>
<organism evidence="2 4">
    <name type="scientific">Jannaschia seohaensis</name>
    <dbReference type="NCBI Taxonomy" id="475081"/>
    <lineage>
        <taxon>Bacteria</taxon>
        <taxon>Pseudomonadati</taxon>
        <taxon>Pseudomonadota</taxon>
        <taxon>Alphaproteobacteria</taxon>
        <taxon>Rhodobacterales</taxon>
        <taxon>Roseobacteraceae</taxon>
        <taxon>Jannaschia</taxon>
    </lineage>
</organism>
<evidence type="ECO:0008006" key="5">
    <source>
        <dbReference type="Google" id="ProtNLM"/>
    </source>
</evidence>
<reference evidence="1 3" key="3">
    <citation type="submission" date="2018-03" db="EMBL/GenBank/DDBJ databases">
        <title>Genomic Encyclopedia of Archaeal and Bacterial Type Strains, Phase II (KMG-II): from individual species to whole genera.</title>
        <authorList>
            <person name="Goeker M."/>
        </authorList>
    </citation>
    <scope>NUCLEOTIDE SEQUENCE [LARGE SCALE GENOMIC DNA]</scope>
    <source>
        <strain evidence="1 3">DSM 25227</strain>
    </source>
</reference>
<evidence type="ECO:0000313" key="3">
    <source>
        <dbReference type="Proteomes" id="UP000245839"/>
    </source>
</evidence>
<sequence>MGEFFGYGSLVNLATHDYPGARPVKVRGWARAWRHTALREVAFLTAVPQDGAELDGVVAQVPGGDWDALDLREAAYLRLVLPEGPSIYHIPEGHHAPASRAHPVLLSYLDTVVQGYLQLFGQDGVDRFFATTQGWDAPIRDDRAAPVYPRAQGLTAEETALVDRKLREIGATRL</sequence>
<dbReference type="InterPro" id="IPR013024">
    <property type="entry name" value="GGCT-like"/>
</dbReference>
<dbReference type="EMBL" id="UETC01000021">
    <property type="protein sequence ID" value="SSA51536.1"/>
    <property type="molecule type" value="Genomic_DNA"/>
</dbReference>
<dbReference type="Gene3D" id="3.10.490.10">
    <property type="entry name" value="Gamma-glutamyl cyclotransferase-like"/>
    <property type="match status" value="1"/>
</dbReference>
<dbReference type="Proteomes" id="UP000251571">
    <property type="component" value="Unassembled WGS sequence"/>
</dbReference>
<protein>
    <recommendedName>
        <fullName evidence="5">ChaC-like protein</fullName>
    </recommendedName>
</protein>
<evidence type="ECO:0000313" key="2">
    <source>
        <dbReference type="EMBL" id="SSA51536.1"/>
    </source>
</evidence>
<dbReference type="RefSeq" id="WP_109566423.1">
    <property type="nucleotide sequence ID" value="NZ_QGDJ01000021.1"/>
</dbReference>
<dbReference type="InterPro" id="IPR036568">
    <property type="entry name" value="GGCT-like_sf"/>
</dbReference>
<gene>
    <name evidence="1" type="ORF">BCF38_12140</name>
    <name evidence="2" type="ORF">SAMN05421539_12140</name>
</gene>
<name>A0A2Y9B4T8_9RHOB</name>
<dbReference type="EMBL" id="QGDJ01000021">
    <property type="protein sequence ID" value="PWJ10935.1"/>
    <property type="molecule type" value="Genomic_DNA"/>
</dbReference>
<dbReference type="Proteomes" id="UP000245839">
    <property type="component" value="Unassembled WGS sequence"/>
</dbReference>
<accession>A0A2Y9B4T8</accession>
<dbReference type="AlphaFoldDB" id="A0A2Y9B4T8"/>
<reference evidence="4" key="2">
    <citation type="submission" date="2016-10" db="EMBL/GenBank/DDBJ databases">
        <authorList>
            <person name="Varghese N."/>
            <person name="Submissions S."/>
        </authorList>
    </citation>
    <scope>NUCLEOTIDE SEQUENCE [LARGE SCALE GENOMIC DNA]</scope>
    <source>
        <strain evidence="4">DSM 25227</strain>
    </source>
</reference>
<dbReference type="CDD" id="cd06661">
    <property type="entry name" value="GGCT_like"/>
    <property type="match status" value="1"/>
</dbReference>